<evidence type="ECO:0000256" key="1">
    <source>
        <dbReference type="SAM" id="Coils"/>
    </source>
</evidence>
<gene>
    <name evidence="3" type="ORF">AUP44_20960</name>
</gene>
<feature type="coiled-coil region" evidence="1">
    <location>
        <begin position="799"/>
        <end position="833"/>
    </location>
</feature>
<evidence type="ECO:0000313" key="4">
    <source>
        <dbReference type="Proteomes" id="UP000075787"/>
    </source>
</evidence>
<sequence length="1427" mass="162552">MAQEDGVPLERRFSLSPRSAQESDSQEIARASGLAKPVGWPEIEQNHRCVILAEAGAGKTFEMTARAKQAAAEGRRAFFIRIEDIEEGFDTAFEIGSADDFDLWLNGTGEAWFYLDSIDEARLSDPRRFEKAIKRFGHRIRRALQRARVILSSRPYAWRAKSDRALVEDVLPFTAPKSEETAASAAQDSGLRVYLLDPLDDNDIRRFARHRDTPEIDRLITELQRAGLTSLAERPFDLELVLRKWRDDRALDGRLSLLQHNIGERLKEIHPDNQRRRSLNFEKAQRGARALAAAVVLTGEAGIRVPDASPDRTGLDAGKVLADWERAEIDTLLERGLFNDPLYGMVRFRHREIRELLAAEWFRDLLGIDGARHRIEALFFREQYGHQVITPRLRPVLTWLILFDAEMRHKAMKIAPEVAIEGGDPACLPLAERRALLRGIVGRIARGEDDGSAGYNGAIARVASADLTEDVRQLIADHQANDEAISFLGRVVWQGGMTACVPALSDIATDPARDIWARIGAARGVMACGNRAQKDGLWTALNASSALLPRRLLAEILTDADADTDSVVLLLASIDRLETHNEDLITDLDSALHEFVERLPVNSEKYNLNSLYIFASGLNIYFNRAPYIERRECRTSEAFAWLLSPAFHAVERLVSVRSQAALSPDVLDILLKLPIAYDRLNYSRSEYDPQLHKLVPSWHSLNDALYWKHVDAVRQKIHHEKSERLSDHYILEFRQRYWDFDIGRFQDVVKFIARRQFIDDQMMAMSLAYLLILRAGKPKDWLRDLQHAVDGMPELMEGLDRFLNSQKEKSKQLAELENEENLKRRENNRIHTNNLEIIKKNPDAIRHSPDLAAGACSDAQYFLLRTLENAHTRKSELGAANWRALIPEYGEQVAEAYRDAAMALWRQVTPGLPSEGNRSRSTIRAIRFAFIGLKIEAHEVEAFPAYLTESEVRHALRYMTWELNGLPTWCELLYRNYPTVFIDAIVPELYFELKNTKPDKLLHYILHDLVYYAPWLHEPLAPAIFTWLEQYDVENGKVLEQCLRIMMSGDRDNEKFSALARSKIARGSRGYHLAIWYALWIDADATCGIPAAKAWLSSMSVENACFEAQCLITSLIRTLRSPLRRLDQSDFRAPHHLKALYILMHQHIRAEDDIERADKGIYTPELRDRAQDARNALFEQLLKIPGKATYTALVELSHEHPDLEYRPHMATRARHRAVQDADLTPWAPEQVSEFGRTCTLTPTTHRQLYDVTLDVLTDLKAWLEGGNDSPYRTWKEVKDEPRMRNLIAGALNGRAQGRFTCTQENELANGQRTDIWMQTPQVQSAVPIELKILDNNWSGPDLCERLRNQLVGDYLREHTAGCGVFLLVWRGAATRRNWQIGRRRIALPALADALRDYWQTIAGGYPGVEAIEVMVIDLTVRGATSAT</sequence>
<evidence type="ECO:0000313" key="3">
    <source>
        <dbReference type="EMBL" id="KYO57199.1"/>
    </source>
</evidence>
<feature type="region of interest" description="Disordered" evidence="2">
    <location>
        <begin position="1"/>
        <end position="27"/>
    </location>
</feature>
<dbReference type="Proteomes" id="UP000075787">
    <property type="component" value="Unassembled WGS sequence"/>
</dbReference>
<dbReference type="RefSeq" id="WP_062761676.1">
    <property type="nucleotide sequence ID" value="NZ_CP121042.1"/>
</dbReference>
<protein>
    <submittedName>
        <fullName evidence="3">Uncharacterized protein</fullName>
    </submittedName>
</protein>
<dbReference type="EMBL" id="LPZR01000033">
    <property type="protein sequence ID" value="KYO57199.1"/>
    <property type="molecule type" value="Genomic_DNA"/>
</dbReference>
<name>A0A162LUT6_9PROT</name>
<dbReference type="InterPro" id="IPR027417">
    <property type="entry name" value="P-loop_NTPase"/>
</dbReference>
<dbReference type="GeneID" id="97239049"/>
<proteinExistence type="predicted"/>
<keyword evidence="1" id="KW-0175">Coiled coil</keyword>
<dbReference type="OrthoDB" id="336284at2"/>
<comment type="caution">
    <text evidence="3">The sequence shown here is derived from an EMBL/GenBank/DDBJ whole genome shotgun (WGS) entry which is preliminary data.</text>
</comment>
<evidence type="ECO:0000256" key="2">
    <source>
        <dbReference type="SAM" id="MobiDB-lite"/>
    </source>
</evidence>
<organism evidence="3 4">
    <name type="scientific">Tistrella mobilis</name>
    <dbReference type="NCBI Taxonomy" id="171437"/>
    <lineage>
        <taxon>Bacteria</taxon>
        <taxon>Pseudomonadati</taxon>
        <taxon>Pseudomonadota</taxon>
        <taxon>Alphaproteobacteria</taxon>
        <taxon>Geminicoccales</taxon>
        <taxon>Geminicoccaceae</taxon>
        <taxon>Tistrella</taxon>
    </lineage>
</organism>
<dbReference type="Gene3D" id="3.40.50.300">
    <property type="entry name" value="P-loop containing nucleotide triphosphate hydrolases"/>
    <property type="match status" value="1"/>
</dbReference>
<accession>A0A162LUT6</accession>
<reference evidence="3 4" key="1">
    <citation type="submission" date="2015-12" db="EMBL/GenBank/DDBJ databases">
        <title>Genome sequence of Tistrella mobilis MCCC 1A02139.</title>
        <authorList>
            <person name="Lu L."/>
            <person name="Lai Q."/>
            <person name="Shao Z."/>
            <person name="Qian P."/>
        </authorList>
    </citation>
    <scope>NUCLEOTIDE SEQUENCE [LARGE SCALE GENOMIC DNA]</scope>
    <source>
        <strain evidence="3 4">MCCC 1A02139</strain>
    </source>
</reference>